<evidence type="ECO:0000313" key="7">
    <source>
        <dbReference type="Proteomes" id="UP000447873"/>
    </source>
</evidence>
<accession>A0A8H3Z4Q2</accession>
<proteinExistence type="inferred from homology"/>
<gene>
    <name evidence="6" type="ORF">BLS_004123</name>
    <name evidence="5" type="ORF">EG328_000214</name>
</gene>
<organism evidence="5 7">
    <name type="scientific">Venturia inaequalis</name>
    <name type="common">Apple scab fungus</name>
    <dbReference type="NCBI Taxonomy" id="5025"/>
    <lineage>
        <taxon>Eukaryota</taxon>
        <taxon>Fungi</taxon>
        <taxon>Dikarya</taxon>
        <taxon>Ascomycota</taxon>
        <taxon>Pezizomycotina</taxon>
        <taxon>Dothideomycetes</taxon>
        <taxon>Pleosporomycetidae</taxon>
        <taxon>Venturiales</taxon>
        <taxon>Venturiaceae</taxon>
        <taxon>Venturia</taxon>
    </lineage>
</organism>
<evidence type="ECO:0000256" key="2">
    <source>
        <dbReference type="ARBA" id="ARBA00014286"/>
    </source>
</evidence>
<reference evidence="5 7" key="1">
    <citation type="submission" date="2018-12" db="EMBL/GenBank/DDBJ databases">
        <title>Venturia inaequalis Genome Resource.</title>
        <authorList>
            <person name="Lichtner F.J."/>
        </authorList>
    </citation>
    <scope>NUCLEOTIDE SEQUENCE [LARGE SCALE GENOMIC DNA]</scope>
    <source>
        <strain evidence="5 7">120213</strain>
        <strain evidence="6">Bline_iso_100314</strain>
    </source>
</reference>
<dbReference type="EMBL" id="WNWS01000101">
    <property type="protein sequence ID" value="KAE9980577.1"/>
    <property type="molecule type" value="Genomic_DNA"/>
</dbReference>
<keyword evidence="4" id="KW-0472">Membrane</keyword>
<feature type="region of interest" description="Disordered" evidence="3">
    <location>
        <begin position="1"/>
        <end position="38"/>
    </location>
</feature>
<dbReference type="InterPro" id="IPR039559">
    <property type="entry name" value="AIM6_PI-PLC-like_dom"/>
</dbReference>
<evidence type="ECO:0000313" key="6">
    <source>
        <dbReference type="EMBL" id="KAE9983541.1"/>
    </source>
</evidence>
<name>A0A8H3Z4Q2_VENIN</name>
<evidence type="ECO:0000256" key="4">
    <source>
        <dbReference type="SAM" id="Phobius"/>
    </source>
</evidence>
<dbReference type="InterPro" id="IPR051236">
    <property type="entry name" value="HAT_RTT109-like"/>
</dbReference>
<comment type="caution">
    <text evidence="5">The sequence shown here is derived from an EMBL/GenBank/DDBJ whole genome shotgun (WGS) entry which is preliminary data.</text>
</comment>
<dbReference type="GO" id="GO:0008081">
    <property type="term" value="F:phosphoric diester hydrolase activity"/>
    <property type="evidence" value="ECO:0007669"/>
    <property type="project" value="InterPro"/>
</dbReference>
<keyword evidence="4" id="KW-1133">Transmembrane helix</keyword>
<comment type="similarity">
    <text evidence="1">Belongs to the AIM6 family.</text>
</comment>
<dbReference type="GO" id="GO:0006629">
    <property type="term" value="P:lipid metabolic process"/>
    <property type="evidence" value="ECO:0007669"/>
    <property type="project" value="InterPro"/>
</dbReference>
<dbReference type="SUPFAM" id="SSF51695">
    <property type="entry name" value="PLC-like phosphodiesterases"/>
    <property type="match status" value="1"/>
</dbReference>
<feature type="transmembrane region" description="Helical" evidence="4">
    <location>
        <begin position="104"/>
        <end position="134"/>
    </location>
</feature>
<dbReference type="Proteomes" id="UP000433883">
    <property type="component" value="Unassembled WGS sequence"/>
</dbReference>
<dbReference type="PANTHER" id="PTHR31571">
    <property type="entry name" value="ALTERED INHERITANCE OF MITOCHONDRIA PROTEIN 6"/>
    <property type="match status" value="1"/>
</dbReference>
<dbReference type="InterPro" id="IPR017946">
    <property type="entry name" value="PLC-like_Pdiesterase_TIM-brl"/>
</dbReference>
<evidence type="ECO:0000313" key="5">
    <source>
        <dbReference type="EMBL" id="KAE9980577.1"/>
    </source>
</evidence>
<evidence type="ECO:0000256" key="3">
    <source>
        <dbReference type="SAM" id="MobiDB-lite"/>
    </source>
</evidence>
<dbReference type="AlphaFoldDB" id="A0A8H3Z4Q2"/>
<sequence>MSAPGKFGSWENDVETVAGRSSAETESESEAFLDQKSSFVATQDMVQTDDQDEGDCPFCRRKPFWKKLSSWRRNSKRCKHDRRSIREYNENSLPIRKRRTRTCAIFLGFLTVAFALFGLYNVVTILIGLGPLLWDPDFDQFFPNWGKSGQPGEGISGYPTDFTRAILPIPCHSHNDYWRRIPLFSAIHYGCTGVEADVWLFSEELLVGHNTAALSKNRTFRSLYVDPLVKILDDQNPSTAYTKDSKEIHGVFDEDPSQTLVLLVDFKTDGPTLFPYVESQLSALREKKYLTYFDGKSIIKGAVTVVGTGNTPFQLLTANTTYRDIFFDAPLDKLTHPSILSGPPNGGLPLPLPGISSTGGGQGSVGVTPSTNFNQDNSYYASVNFGSTIGFPWRGHLSPKQRQKLQEQIKAAHTKGLKARYWNTPAWPIGVRNHVWKVLMEEGADMLNVDDLRGASRVDWRRKSERN</sequence>
<dbReference type="EMBL" id="WNWQ01000027">
    <property type="protein sequence ID" value="KAE9983541.1"/>
    <property type="molecule type" value="Genomic_DNA"/>
</dbReference>
<dbReference type="CDD" id="cd08577">
    <property type="entry name" value="PI-PLCc_GDPD_SF_unchar3"/>
    <property type="match status" value="1"/>
</dbReference>
<keyword evidence="4" id="KW-0812">Transmembrane</keyword>
<evidence type="ECO:0000256" key="1">
    <source>
        <dbReference type="ARBA" id="ARBA00008858"/>
    </source>
</evidence>
<dbReference type="PANTHER" id="PTHR31571:SF1">
    <property type="entry name" value="ALTERED INHERITANCE OF MITOCHONDRIA PROTEIN 6"/>
    <property type="match status" value="1"/>
</dbReference>
<protein>
    <recommendedName>
        <fullName evidence="2">Altered inheritance of mitochondria protein 6</fullName>
    </recommendedName>
</protein>
<dbReference type="OrthoDB" id="4153866at2759"/>
<dbReference type="Proteomes" id="UP000447873">
    <property type="component" value="Unassembled WGS sequence"/>
</dbReference>